<sequence length="19" mass="2374">MWEMNGKGKPRKFYWSDVN</sequence>
<protein>
    <submittedName>
        <fullName evidence="2">Uncharacterized protein</fullName>
    </submittedName>
</protein>
<proteinExistence type="predicted"/>
<dbReference type="WBParaSite" id="ACRNAN_scaffold22301.g27025.t1">
    <property type="protein sequence ID" value="ACRNAN_scaffold22301.g27025.t1"/>
    <property type="gene ID" value="ACRNAN_scaffold22301.g27025"/>
</dbReference>
<evidence type="ECO:0000313" key="1">
    <source>
        <dbReference type="Proteomes" id="UP000887540"/>
    </source>
</evidence>
<name>A0A914DD77_9BILA</name>
<dbReference type="AlphaFoldDB" id="A0A914DD77"/>
<organism evidence="1 2">
    <name type="scientific">Acrobeloides nanus</name>
    <dbReference type="NCBI Taxonomy" id="290746"/>
    <lineage>
        <taxon>Eukaryota</taxon>
        <taxon>Metazoa</taxon>
        <taxon>Ecdysozoa</taxon>
        <taxon>Nematoda</taxon>
        <taxon>Chromadorea</taxon>
        <taxon>Rhabditida</taxon>
        <taxon>Tylenchina</taxon>
        <taxon>Cephalobomorpha</taxon>
        <taxon>Cephaloboidea</taxon>
        <taxon>Cephalobidae</taxon>
        <taxon>Acrobeloides</taxon>
    </lineage>
</organism>
<reference evidence="2" key="1">
    <citation type="submission" date="2022-11" db="UniProtKB">
        <authorList>
            <consortium name="WormBaseParasite"/>
        </authorList>
    </citation>
    <scope>IDENTIFICATION</scope>
</reference>
<evidence type="ECO:0000313" key="2">
    <source>
        <dbReference type="WBParaSite" id="ACRNAN_scaffold22301.g27025.t1"/>
    </source>
</evidence>
<keyword evidence="1" id="KW-1185">Reference proteome</keyword>
<dbReference type="Proteomes" id="UP000887540">
    <property type="component" value="Unplaced"/>
</dbReference>
<accession>A0A914DD77</accession>